<feature type="repeat" description="ANK" evidence="3">
    <location>
        <begin position="588"/>
        <end position="620"/>
    </location>
</feature>
<feature type="repeat" description="ANK" evidence="3">
    <location>
        <begin position="555"/>
        <end position="587"/>
    </location>
</feature>
<feature type="repeat" description="ANK" evidence="3">
    <location>
        <begin position="844"/>
        <end position="876"/>
    </location>
</feature>
<dbReference type="InterPro" id="IPR002110">
    <property type="entry name" value="Ankyrin_rpt"/>
</dbReference>
<dbReference type="PRINTS" id="PR01415">
    <property type="entry name" value="ANKYRIN"/>
</dbReference>
<dbReference type="SMART" id="SM00248">
    <property type="entry name" value="ANK"/>
    <property type="match status" value="13"/>
</dbReference>
<proteinExistence type="predicted"/>
<protein>
    <recommendedName>
        <fullName evidence="4">Nephrocystin 3-like N-terminal domain-containing protein</fullName>
    </recommendedName>
</protein>
<feature type="repeat" description="ANK" evidence="3">
    <location>
        <begin position="942"/>
        <end position="967"/>
    </location>
</feature>
<evidence type="ECO:0000313" key="6">
    <source>
        <dbReference type="Proteomes" id="UP000593570"/>
    </source>
</evidence>
<dbReference type="InterPro" id="IPR056884">
    <property type="entry name" value="NPHP3-like_N"/>
</dbReference>
<dbReference type="Pfam" id="PF12796">
    <property type="entry name" value="Ank_2"/>
    <property type="match status" value="5"/>
</dbReference>
<evidence type="ECO:0000259" key="4">
    <source>
        <dbReference type="Pfam" id="PF24883"/>
    </source>
</evidence>
<dbReference type="EMBL" id="JACDXP010000017">
    <property type="protein sequence ID" value="KAF6513696.1"/>
    <property type="molecule type" value="Genomic_DNA"/>
</dbReference>
<dbReference type="PROSITE" id="PS50297">
    <property type="entry name" value="ANK_REP_REGION"/>
    <property type="match status" value="12"/>
</dbReference>
<sequence>MEIPNTREGALILSFFFHGRGSELQKTPFGLFRSLLHQLLDQVPEALTDLVATFKQRCETIGKPGEQWQWHTRELQRFLESSLPKVLEARTVWLFVDALDECGEENAAKLAREFKSLLQGAPSTGSQFHICFACRHYPILVLDGVFEVWMEKENRKDISTFAQDKLSSFRKRMSSTIPDLITEHADGVFLWAGLVVNQVLDLERKGIGLKKIETEILSVPQELDALYCQLIRNMDSDSLKLIQWICFAMRPLSLDELRWAMIVDADCPHRSLYACQTAGDYPSDHDGMKRRVQTLSRGLAEVTSDTKVVQFIHQSVKDFFVEKGLSALDETAKTNCAVGIAHRRLSRTCIRYLAMEEIGRSASQESEMISEFPFLHYATTWWVAHTKQSDARSVSQEDLLDYFAGPSNTLMERWVRIYRILDEFSNDCPLKGTSLVHVMSRYGVAGALGAILGRADQVGINIDGKDSHGRTPLSWAAGGGHEVVVQVLLKTGKFNVARWPKAVVRLLLLVTGKVNVDTKDGEGRTPLWWATKKGHKAVVQLLLDWGAYIEAADEWGQTPLARAAETGHKAVVQLLLDRGAYIEAADEWDQTPLSYAAQNGHEAVVQLLLDRGAHIEAADKSGQTPLSRAAENGHEAVVQLLLDRAAKNGHEAVVRLLLGRGQTSLRMAVVRLLLGRGETRIEEAERLGYSRPGENWYEAVVRLLLGRGAHIEAAERWGRTPLSRAAEKGHEAVVRLLLDRAAKNGHEAVVRLLLGRGAHIEAAERWGRTPLSRAAENGWWGRTPLSMAVEQGHEAVVRLLLGRGETRIEEAERLGLSRPGENWYEAVVRLLLGRGAHIEAAERWGRTPLSYAAQNGHEAVVRLLLDRGAHIEAADKWDQTPLSYAAQNGHEAVVQLLLDGGAERGHEAVVRLLLDRAAKNGHEAIVRLFLDGGACTEVVDEMGQTLLLRAAENGHEAIVRLLLDRAAKNGHEAVVRLLLDGGACTEVVDEMGQTPLLRAAENGHEAVVRLLLDRDAHIEAADKSGQTPLSRAAQNGHEAVVRLLQFHGDQPSSTTSP</sequence>
<dbReference type="Pfam" id="PF24883">
    <property type="entry name" value="NPHP3_N"/>
    <property type="match status" value="1"/>
</dbReference>
<dbReference type="Gene3D" id="1.25.40.20">
    <property type="entry name" value="Ankyrin repeat-containing domain"/>
    <property type="match status" value="8"/>
</dbReference>
<name>A0A8H6GA18_FUSOX</name>
<feature type="repeat" description="ANK" evidence="3">
    <location>
        <begin position="717"/>
        <end position="742"/>
    </location>
</feature>
<dbReference type="Pfam" id="PF00023">
    <property type="entry name" value="Ank"/>
    <property type="match status" value="2"/>
</dbReference>
<dbReference type="PANTHER" id="PTHR24166:SF48">
    <property type="entry name" value="PROTEIN VAPYRIN"/>
    <property type="match status" value="1"/>
</dbReference>
<evidence type="ECO:0000313" key="5">
    <source>
        <dbReference type="EMBL" id="KAF6513696.1"/>
    </source>
</evidence>
<feature type="repeat" description="ANK" evidence="3">
    <location>
        <begin position="991"/>
        <end position="1023"/>
    </location>
</feature>
<keyword evidence="1" id="KW-0677">Repeat</keyword>
<feature type="repeat" description="ANK" evidence="3">
    <location>
        <begin position="780"/>
        <end position="804"/>
    </location>
</feature>
<feature type="repeat" description="ANK" evidence="3">
    <location>
        <begin position="1024"/>
        <end position="1056"/>
    </location>
</feature>
<feature type="repeat" description="ANK" evidence="3">
    <location>
        <begin position="522"/>
        <end position="554"/>
    </location>
</feature>
<dbReference type="PROSITE" id="PS50088">
    <property type="entry name" value="ANK_REPEAT"/>
    <property type="match status" value="12"/>
</dbReference>
<accession>A0A8H6GA18</accession>
<feature type="repeat" description="ANK" evidence="3">
    <location>
        <begin position="468"/>
        <end position="492"/>
    </location>
</feature>
<dbReference type="SUPFAM" id="SSF48403">
    <property type="entry name" value="Ankyrin repeat"/>
    <property type="match status" value="2"/>
</dbReference>
<organism evidence="5 6">
    <name type="scientific">Fusarium oxysporum f. sp. conglutinans</name>
    <dbReference type="NCBI Taxonomy" id="100902"/>
    <lineage>
        <taxon>Eukaryota</taxon>
        <taxon>Fungi</taxon>
        <taxon>Dikarya</taxon>
        <taxon>Ascomycota</taxon>
        <taxon>Pezizomycotina</taxon>
        <taxon>Sordariomycetes</taxon>
        <taxon>Hypocreomycetidae</taxon>
        <taxon>Hypocreales</taxon>
        <taxon>Nectriaceae</taxon>
        <taxon>Fusarium</taxon>
        <taxon>Fusarium oxysporum species complex</taxon>
    </lineage>
</organism>
<feature type="domain" description="Nephrocystin 3-like N-terminal" evidence="4">
    <location>
        <begin position="13"/>
        <end position="135"/>
    </location>
</feature>
<evidence type="ECO:0000256" key="1">
    <source>
        <dbReference type="ARBA" id="ARBA00022737"/>
    </source>
</evidence>
<dbReference type="PANTHER" id="PTHR24166">
    <property type="entry name" value="ROLLING PEBBLES, ISOFORM B"/>
    <property type="match status" value="1"/>
</dbReference>
<evidence type="ECO:0000256" key="3">
    <source>
        <dbReference type="PROSITE-ProRule" id="PRU00023"/>
    </source>
</evidence>
<comment type="caution">
    <text evidence="5">The sequence shown here is derived from an EMBL/GenBank/DDBJ whole genome shotgun (WGS) entry which is preliminary data.</text>
</comment>
<dbReference type="Pfam" id="PF13637">
    <property type="entry name" value="Ank_4"/>
    <property type="match status" value="1"/>
</dbReference>
<dbReference type="Proteomes" id="UP000593570">
    <property type="component" value="Unassembled WGS sequence"/>
</dbReference>
<reference evidence="5 6" key="1">
    <citation type="journal article" date="2020" name="bioRxiv">
        <title>A chromosome-scale genome assembly for the Fusarium oxysporum strain Fo5176 to establish a model Arabidopsis-fungal pathosystem.</title>
        <authorList>
            <person name="Fokkens L."/>
            <person name="Guo L."/>
            <person name="Dora S."/>
            <person name="Wang B."/>
            <person name="Ye K."/>
            <person name="Sanchez-Rodriguez C."/>
            <person name="Croll D."/>
        </authorList>
    </citation>
    <scope>NUCLEOTIDE SEQUENCE [LARGE SCALE GENOMIC DNA]</scope>
    <source>
        <strain evidence="5 6">Fo5176</strain>
    </source>
</reference>
<dbReference type="InterPro" id="IPR050889">
    <property type="entry name" value="Dendritic_Spine_Reg/Scaffold"/>
</dbReference>
<dbReference type="InterPro" id="IPR036770">
    <property type="entry name" value="Ankyrin_rpt-contain_sf"/>
</dbReference>
<evidence type="ECO:0000256" key="2">
    <source>
        <dbReference type="ARBA" id="ARBA00023043"/>
    </source>
</evidence>
<feature type="repeat" description="ANK" evidence="3">
    <location>
        <begin position="877"/>
        <end position="903"/>
    </location>
</feature>
<feature type="repeat" description="ANK" evidence="3">
    <location>
        <begin position="621"/>
        <end position="646"/>
    </location>
</feature>
<gene>
    <name evidence="5" type="ORF">HZS61_007021</name>
</gene>
<dbReference type="AlphaFoldDB" id="A0A8H6GA18"/>
<keyword evidence="2 3" id="KW-0040">ANK repeat</keyword>